<dbReference type="InterPro" id="IPR036390">
    <property type="entry name" value="WH_DNA-bd_sf"/>
</dbReference>
<dbReference type="RefSeq" id="WP_186878181.1">
    <property type="nucleotide sequence ID" value="NZ_JACOPN010000003.1"/>
</dbReference>
<dbReference type="Proteomes" id="UP000602260">
    <property type="component" value="Unassembled WGS sequence"/>
</dbReference>
<dbReference type="InterPro" id="IPR057727">
    <property type="entry name" value="WCX_dom"/>
</dbReference>
<evidence type="ECO:0000313" key="3">
    <source>
        <dbReference type="EMBL" id="MBC5716842.1"/>
    </source>
</evidence>
<dbReference type="PANTHER" id="PTHR34580:SF1">
    <property type="entry name" value="PROTEIN PAFC"/>
    <property type="match status" value="1"/>
</dbReference>
<keyword evidence="4" id="KW-1185">Reference proteome</keyword>
<evidence type="ECO:0000259" key="2">
    <source>
        <dbReference type="Pfam" id="PF25583"/>
    </source>
</evidence>
<dbReference type="InterPro" id="IPR026881">
    <property type="entry name" value="WYL_dom"/>
</dbReference>
<sequence>MARSANQKSKLLYVRDFLLRSSDQEHPVTVNQIIGFLSQQDIRAERKSIYDDIETLRRFGLDIIQTKEDGRCGYYVGDREFQLPELKLLVDSVQASKFITHKKTVSLIKKIEGLSSVYQARQLSRQVFVANRIKTMNESIYYNVDEIHSGIAQNRQIRFHYFDYTVDKQRRFRREGGFYQVSPFALTWDDENYYMVAYDSQAQVIKHFRVDKMVDIAVLEEERDGKRAYAALDMAVYARKVFGMFSGEERRVRLRFDSRMVGAVLDRLGRDAVLVPDGPDHFTVTADVVVSPQFFAWIFGFHTLAQIVGPQDVVEEMGNYLAQVAEMYAAKE</sequence>
<evidence type="ECO:0000259" key="1">
    <source>
        <dbReference type="Pfam" id="PF13280"/>
    </source>
</evidence>
<accession>A0A8J6J487</accession>
<dbReference type="PROSITE" id="PS52050">
    <property type="entry name" value="WYL"/>
    <property type="match status" value="1"/>
</dbReference>
<dbReference type="Pfam" id="PF13280">
    <property type="entry name" value="WYL"/>
    <property type="match status" value="1"/>
</dbReference>
<name>A0A8J6J487_9FIRM</name>
<feature type="domain" description="WCX" evidence="2">
    <location>
        <begin position="249"/>
        <end position="324"/>
    </location>
</feature>
<gene>
    <name evidence="3" type="ORF">H8S55_05840</name>
</gene>
<dbReference type="InterPro" id="IPR051534">
    <property type="entry name" value="CBASS_pafABC_assoc_protein"/>
</dbReference>
<protein>
    <submittedName>
        <fullName evidence="3">WYL domain-containing transcriptional regulator</fullName>
    </submittedName>
</protein>
<evidence type="ECO:0000313" key="4">
    <source>
        <dbReference type="Proteomes" id="UP000602260"/>
    </source>
</evidence>
<dbReference type="AlphaFoldDB" id="A0A8J6J487"/>
<reference evidence="3" key="1">
    <citation type="submission" date="2020-08" db="EMBL/GenBank/DDBJ databases">
        <title>Genome public.</title>
        <authorList>
            <person name="Liu C."/>
            <person name="Sun Q."/>
        </authorList>
    </citation>
    <scope>NUCLEOTIDE SEQUENCE</scope>
    <source>
        <strain evidence="3">BX5</strain>
    </source>
</reference>
<proteinExistence type="predicted"/>
<dbReference type="PANTHER" id="PTHR34580">
    <property type="match status" value="1"/>
</dbReference>
<feature type="domain" description="WYL" evidence="1">
    <location>
        <begin position="144"/>
        <end position="217"/>
    </location>
</feature>
<dbReference type="EMBL" id="JACOPN010000003">
    <property type="protein sequence ID" value="MBC5716842.1"/>
    <property type="molecule type" value="Genomic_DNA"/>
</dbReference>
<organism evidence="3 4">
    <name type="scientific">Flintibacter faecis</name>
    <dbReference type="NCBI Taxonomy" id="2763047"/>
    <lineage>
        <taxon>Bacteria</taxon>
        <taxon>Bacillati</taxon>
        <taxon>Bacillota</taxon>
        <taxon>Clostridia</taxon>
        <taxon>Eubacteriales</taxon>
        <taxon>Flintibacter</taxon>
    </lineage>
</organism>
<comment type="caution">
    <text evidence="3">The sequence shown here is derived from an EMBL/GenBank/DDBJ whole genome shotgun (WGS) entry which is preliminary data.</text>
</comment>
<dbReference type="Pfam" id="PF25583">
    <property type="entry name" value="WCX"/>
    <property type="match status" value="1"/>
</dbReference>
<dbReference type="SUPFAM" id="SSF46785">
    <property type="entry name" value="Winged helix' DNA-binding domain"/>
    <property type="match status" value="1"/>
</dbReference>